<dbReference type="AlphaFoldDB" id="A0A9D1CUE3"/>
<dbReference type="InterPro" id="IPR050270">
    <property type="entry name" value="DegV_domain_contain"/>
</dbReference>
<dbReference type="Gene3D" id="3.30.1180.10">
    <property type="match status" value="1"/>
</dbReference>
<dbReference type="SUPFAM" id="SSF82549">
    <property type="entry name" value="DAK1/DegV-like"/>
    <property type="match status" value="1"/>
</dbReference>
<dbReference type="NCBIfam" id="TIGR00762">
    <property type="entry name" value="DegV"/>
    <property type="match status" value="1"/>
</dbReference>
<evidence type="ECO:0000256" key="1">
    <source>
        <dbReference type="ARBA" id="ARBA00003238"/>
    </source>
</evidence>
<organism evidence="3 4">
    <name type="scientific">Candidatus Scatavimonas merdigallinarum</name>
    <dbReference type="NCBI Taxonomy" id="2840914"/>
    <lineage>
        <taxon>Bacteria</taxon>
        <taxon>Bacillati</taxon>
        <taxon>Bacillota</taxon>
        <taxon>Clostridia</taxon>
        <taxon>Eubacteriales</taxon>
        <taxon>Oscillospiraceae</taxon>
        <taxon>Oscillospiraceae incertae sedis</taxon>
        <taxon>Candidatus Scatavimonas</taxon>
    </lineage>
</organism>
<dbReference type="Pfam" id="PF02645">
    <property type="entry name" value="DegV"/>
    <property type="match status" value="1"/>
</dbReference>
<name>A0A9D1CUE3_9FIRM</name>
<dbReference type="Proteomes" id="UP000886787">
    <property type="component" value="Unassembled WGS sequence"/>
</dbReference>
<dbReference type="Gene3D" id="3.40.50.10170">
    <property type="match status" value="1"/>
</dbReference>
<dbReference type="GO" id="GO:0008289">
    <property type="term" value="F:lipid binding"/>
    <property type="evidence" value="ECO:0007669"/>
    <property type="project" value="UniProtKB-KW"/>
</dbReference>
<dbReference type="InterPro" id="IPR003797">
    <property type="entry name" value="DegV"/>
</dbReference>
<comment type="caution">
    <text evidence="3">The sequence shown here is derived from an EMBL/GenBank/DDBJ whole genome shotgun (WGS) entry which is preliminary data.</text>
</comment>
<dbReference type="EMBL" id="DVFW01000021">
    <property type="protein sequence ID" value="HIQ80423.1"/>
    <property type="molecule type" value="Genomic_DNA"/>
</dbReference>
<evidence type="ECO:0000313" key="3">
    <source>
        <dbReference type="EMBL" id="HIQ80423.1"/>
    </source>
</evidence>
<proteinExistence type="predicted"/>
<gene>
    <name evidence="3" type="ORF">IAD32_03970</name>
</gene>
<evidence type="ECO:0000256" key="2">
    <source>
        <dbReference type="ARBA" id="ARBA00023121"/>
    </source>
</evidence>
<reference evidence="3" key="1">
    <citation type="submission" date="2020-10" db="EMBL/GenBank/DDBJ databases">
        <authorList>
            <person name="Gilroy R."/>
        </authorList>
    </citation>
    <scope>NUCLEOTIDE SEQUENCE</scope>
    <source>
        <strain evidence="3">ChiSjej1B19-3389</strain>
    </source>
</reference>
<dbReference type="PANTHER" id="PTHR33434">
    <property type="entry name" value="DEGV DOMAIN-CONTAINING PROTEIN DR_1986-RELATED"/>
    <property type="match status" value="1"/>
</dbReference>
<accession>A0A9D1CUE3</accession>
<sequence length="290" mass="32487">MNDYVIVTDANTDLTPQMVEELEIAVMPMQFSILGKNYLLYPDNREMDIKEFYDLIRKGNMAATAQLNPNDIIQAFTPYLEEGKDLIYIAFSSGLSGTYASACMAKDELCRLFPQRKIVIVDSLAASMGEGLLVWHAVGQKRAGLDIEQLAQWVLDNRNHLCHWFTVDDLHHLKRGGRVSSATAVIGSALGIKPVLHVDDQGHLIPIKKVRGRKQSLDALVDMMRQTAFDPKEQTVFISHGDALDDARYVEKRVRDTFKCRDIHINYIGPVIGTHSGPGTVALFFMGTHK</sequence>
<comment type="function">
    <text evidence="1">May bind long-chain fatty acids, such as palmitate, and may play a role in lipid transport or fatty acid metabolism.</text>
</comment>
<protein>
    <submittedName>
        <fullName evidence="3">DegV family protein</fullName>
    </submittedName>
</protein>
<dbReference type="PROSITE" id="PS51482">
    <property type="entry name" value="DEGV"/>
    <property type="match status" value="1"/>
</dbReference>
<dbReference type="InterPro" id="IPR043168">
    <property type="entry name" value="DegV_C"/>
</dbReference>
<evidence type="ECO:0000313" key="4">
    <source>
        <dbReference type="Proteomes" id="UP000886787"/>
    </source>
</evidence>
<dbReference type="PANTHER" id="PTHR33434:SF3">
    <property type="entry name" value="DEGV DOMAIN-CONTAINING PROTEIN YITS"/>
    <property type="match status" value="1"/>
</dbReference>
<reference evidence="3" key="2">
    <citation type="journal article" date="2021" name="PeerJ">
        <title>Extensive microbial diversity within the chicken gut microbiome revealed by metagenomics and culture.</title>
        <authorList>
            <person name="Gilroy R."/>
            <person name="Ravi A."/>
            <person name="Getino M."/>
            <person name="Pursley I."/>
            <person name="Horton D.L."/>
            <person name="Alikhan N.F."/>
            <person name="Baker D."/>
            <person name="Gharbi K."/>
            <person name="Hall N."/>
            <person name="Watson M."/>
            <person name="Adriaenssens E.M."/>
            <person name="Foster-Nyarko E."/>
            <person name="Jarju S."/>
            <person name="Secka A."/>
            <person name="Antonio M."/>
            <person name="Oren A."/>
            <person name="Chaudhuri R.R."/>
            <person name="La Ragione R."/>
            <person name="Hildebrand F."/>
            <person name="Pallen M.J."/>
        </authorList>
    </citation>
    <scope>NUCLEOTIDE SEQUENCE</scope>
    <source>
        <strain evidence="3">ChiSjej1B19-3389</strain>
    </source>
</reference>
<keyword evidence="2" id="KW-0446">Lipid-binding</keyword>